<dbReference type="Gene3D" id="1.25.40.10">
    <property type="entry name" value="Tetratricopeptide repeat domain"/>
    <property type="match status" value="1"/>
</dbReference>
<evidence type="ECO:0000259" key="1">
    <source>
        <dbReference type="Pfam" id="PF12770"/>
    </source>
</evidence>
<dbReference type="Pfam" id="PF12770">
    <property type="entry name" value="CHAT"/>
    <property type="match status" value="1"/>
</dbReference>
<organism evidence="2 3">
    <name type="scientific">Coprinopsis marcescibilis</name>
    <name type="common">Agaric fungus</name>
    <name type="synonym">Psathyrella marcescibilis</name>
    <dbReference type="NCBI Taxonomy" id="230819"/>
    <lineage>
        <taxon>Eukaryota</taxon>
        <taxon>Fungi</taxon>
        <taxon>Dikarya</taxon>
        <taxon>Basidiomycota</taxon>
        <taxon>Agaricomycotina</taxon>
        <taxon>Agaricomycetes</taxon>
        <taxon>Agaricomycetidae</taxon>
        <taxon>Agaricales</taxon>
        <taxon>Agaricineae</taxon>
        <taxon>Psathyrellaceae</taxon>
        <taxon>Coprinopsis</taxon>
    </lineage>
</organism>
<dbReference type="SUPFAM" id="SSF48452">
    <property type="entry name" value="TPR-like"/>
    <property type="match status" value="1"/>
</dbReference>
<evidence type="ECO:0000313" key="3">
    <source>
        <dbReference type="Proteomes" id="UP000307440"/>
    </source>
</evidence>
<gene>
    <name evidence="2" type="ORF">FA15DRAFT_714731</name>
</gene>
<evidence type="ECO:0000313" key="2">
    <source>
        <dbReference type="EMBL" id="TFK22085.1"/>
    </source>
</evidence>
<proteinExistence type="predicted"/>
<keyword evidence="3" id="KW-1185">Reference proteome</keyword>
<name>A0A5C3KPT2_COPMA</name>
<dbReference type="OrthoDB" id="9991317at2759"/>
<feature type="domain" description="CHAT" evidence="1">
    <location>
        <begin position="718"/>
        <end position="1003"/>
    </location>
</feature>
<dbReference type="InterPro" id="IPR011990">
    <property type="entry name" value="TPR-like_helical_dom_sf"/>
</dbReference>
<reference evidence="2 3" key="1">
    <citation type="journal article" date="2019" name="Nat. Ecol. Evol.">
        <title>Megaphylogeny resolves global patterns of mushroom evolution.</title>
        <authorList>
            <person name="Varga T."/>
            <person name="Krizsan K."/>
            <person name="Foldi C."/>
            <person name="Dima B."/>
            <person name="Sanchez-Garcia M."/>
            <person name="Sanchez-Ramirez S."/>
            <person name="Szollosi G.J."/>
            <person name="Szarkandi J.G."/>
            <person name="Papp V."/>
            <person name="Albert L."/>
            <person name="Andreopoulos W."/>
            <person name="Angelini C."/>
            <person name="Antonin V."/>
            <person name="Barry K.W."/>
            <person name="Bougher N.L."/>
            <person name="Buchanan P."/>
            <person name="Buyck B."/>
            <person name="Bense V."/>
            <person name="Catcheside P."/>
            <person name="Chovatia M."/>
            <person name="Cooper J."/>
            <person name="Damon W."/>
            <person name="Desjardin D."/>
            <person name="Finy P."/>
            <person name="Geml J."/>
            <person name="Haridas S."/>
            <person name="Hughes K."/>
            <person name="Justo A."/>
            <person name="Karasinski D."/>
            <person name="Kautmanova I."/>
            <person name="Kiss B."/>
            <person name="Kocsube S."/>
            <person name="Kotiranta H."/>
            <person name="LaButti K.M."/>
            <person name="Lechner B.E."/>
            <person name="Liimatainen K."/>
            <person name="Lipzen A."/>
            <person name="Lukacs Z."/>
            <person name="Mihaltcheva S."/>
            <person name="Morgado L.N."/>
            <person name="Niskanen T."/>
            <person name="Noordeloos M.E."/>
            <person name="Ohm R.A."/>
            <person name="Ortiz-Santana B."/>
            <person name="Ovrebo C."/>
            <person name="Racz N."/>
            <person name="Riley R."/>
            <person name="Savchenko A."/>
            <person name="Shiryaev A."/>
            <person name="Soop K."/>
            <person name="Spirin V."/>
            <person name="Szebenyi C."/>
            <person name="Tomsovsky M."/>
            <person name="Tulloss R.E."/>
            <person name="Uehling J."/>
            <person name="Grigoriev I.V."/>
            <person name="Vagvolgyi C."/>
            <person name="Papp T."/>
            <person name="Martin F.M."/>
            <person name="Miettinen O."/>
            <person name="Hibbett D.S."/>
            <person name="Nagy L.G."/>
        </authorList>
    </citation>
    <scope>NUCLEOTIDE SEQUENCE [LARGE SCALE GENOMIC DNA]</scope>
    <source>
        <strain evidence="2 3">CBS 121175</strain>
    </source>
</reference>
<dbReference type="InterPro" id="IPR024983">
    <property type="entry name" value="CHAT_dom"/>
</dbReference>
<accession>A0A5C3KPT2</accession>
<dbReference type="Pfam" id="PF13374">
    <property type="entry name" value="TPR_10"/>
    <property type="match status" value="1"/>
</dbReference>
<dbReference type="STRING" id="230819.A0A5C3KPT2"/>
<protein>
    <recommendedName>
        <fullName evidence="1">CHAT domain-containing protein</fullName>
    </recommendedName>
</protein>
<sequence>MGKDLHARGTRMIQEGCYQIDQAIHLLRSALAHRLPPHVRRAETLTNLGYALLTRYLIKGSDEDLKDAIESSREATDIRPPPNPYHDSSATNLSRALWVRYESIKNPDDLDISISLCRKVLETTLGFDIDLATLLHNLARGVFARFSGNGSIEDLEECLSANRQSLVALNETHSQDSHLHGDICNNLSDALRARFQLQGSFADMEECIVLGRQALLTRPIGHPDRHNTLDNLAECLHTRFLRRGDFEDLSECISLSRESLKCQPYNTSPPRNRRRTMICLGQYLLKHFQAVSQDMLLLDESIRVLREALEHYPDLPPDVPVLAALAGSLSERYQTRRDVNDIEDAVALFRQALALAPPSSPRYPSSLSNLGAALYHRFEAKEDPGDIEEGIMYLQRASSSINAAHYHWCTVQGSLFSALRAKYYRTGLEEHFMEAYSVIEATAQNDAGPLLERFRLSWMWGNFGRARDHPSTMDAYRYTAGLLPTLASLDLTLSQRQNILKLSSDFANEAVLYAIGIKELEAAVVFFSTARSVFWTQALRLRTPVDNLASFDPGLADEYRAVSRQLEAASHGGAAHTDDAPSRYSDSTGTYSLAQRRDKLLDRIRNIEGFQDFLLPPTFNTLKDAARHGPVVFLNSTPGGCDAVVMNAGGSLLHVPLPKITHAKLHMLKRAVQELARGERICTETVRDIDDGLLETYRLKARRKRSHSTDDDFRFILTVLWTGVVFPVVKGLGLQKTDAPVRIWWCASGVFCFLPIHAAGDFMSDGPITCLHDYVISSYCHSPQELLTPPPEALSDYKVLAVIEPEATGIGAGPLPNTLDELDNIRRHIPSHDNLIHYIGTGGPSKSATNEDALKAIRQSSFVHFGCHGLQHPTNPLQSTLCLSGGKLTMKKIIRECQTSTPSFAFLSACQTAMNDEDRPDESLNLTATMMFAGFRSVIGTMWSIHDADAPIVADVFYRYLFRHREEMAPVITDAAKGLSLAVKELRDQGKHFSRWVPFVHFGL</sequence>
<dbReference type="EMBL" id="ML210250">
    <property type="protein sequence ID" value="TFK22085.1"/>
    <property type="molecule type" value="Genomic_DNA"/>
</dbReference>
<dbReference type="AlphaFoldDB" id="A0A5C3KPT2"/>
<dbReference type="Proteomes" id="UP000307440">
    <property type="component" value="Unassembled WGS sequence"/>
</dbReference>